<dbReference type="STRING" id="1188239.MOVI_2190"/>
<sequence>MSKKLLRRSYVFYKKNKKILLNLTALTSLTLAVTTPAIVASQKINAKAFLLFPGIALLANQNNVVQLAERNNDDYYFGIGLAGYQYLSYYGGWFYQDKISSTGIARTKFRLKNTYYDSPKNLKLDVTSWISGIGSPSFQVDGEIKYDGKFSAKAGANAGISIDSNGYLVDSITSYNHKYAGIDYEFNGWKYKVTKFGSWASARAEYGRWKSVNILSDSSFYKVSKLSESLEEK</sequence>
<organism evidence="1 2">
    <name type="scientific">Mesomycoplasma ovipneumoniae 14811</name>
    <dbReference type="NCBI Taxonomy" id="1188239"/>
    <lineage>
        <taxon>Bacteria</taxon>
        <taxon>Bacillati</taxon>
        <taxon>Mycoplasmatota</taxon>
        <taxon>Mycoplasmoidales</taxon>
        <taxon>Metamycoplasmataceae</taxon>
        <taxon>Mesomycoplasma</taxon>
    </lineage>
</organism>
<evidence type="ECO:0000313" key="1">
    <source>
        <dbReference type="EMBL" id="EXU61269.1"/>
    </source>
</evidence>
<dbReference type="Proteomes" id="UP000020977">
    <property type="component" value="Unassembled WGS sequence"/>
</dbReference>
<reference evidence="1 2" key="1">
    <citation type="submission" date="2014-03" db="EMBL/GenBank/DDBJ databases">
        <title>Genome sequence of Mycoplasma ovipneumoniae strain 14811.</title>
        <authorList>
            <person name="Sirand-Pugnet P."/>
            <person name="Breton M."/>
            <person name="Dordet-Frisoni E."/>
            <person name="Baranowski E."/>
            <person name="Barre A."/>
            <person name="Couture C."/>
            <person name="Dupuy V."/>
            <person name="Gaurivaud P."/>
            <person name="Jacob D."/>
            <person name="Lemaitre C."/>
            <person name="Manso-Silvan L."/>
            <person name="Nikolski M."/>
            <person name="Nouvel L.-X."/>
            <person name="Poumarat F."/>
            <person name="Tardy F."/>
            <person name="Thebault P."/>
            <person name="Theil S."/>
            <person name="Citti C."/>
            <person name="Thiaucourt F."/>
            <person name="Blanchard A."/>
        </authorList>
    </citation>
    <scope>NUCLEOTIDE SEQUENCE [LARGE SCALE GENOMIC DNA]</scope>
    <source>
        <strain evidence="1 2">14811</strain>
    </source>
</reference>
<dbReference type="EMBL" id="JFAD01000013">
    <property type="protein sequence ID" value="EXU61269.1"/>
    <property type="molecule type" value="Genomic_DNA"/>
</dbReference>
<evidence type="ECO:0000313" key="2">
    <source>
        <dbReference type="Proteomes" id="UP000020977"/>
    </source>
</evidence>
<protein>
    <submittedName>
        <fullName evidence="1">Uncharacterized protein</fullName>
    </submittedName>
</protein>
<accession>A0A014L773</accession>
<gene>
    <name evidence="1" type="ORF">MOVI_2190</name>
</gene>
<dbReference type="eggNOG" id="ENOG5031Z62">
    <property type="taxonomic scope" value="Bacteria"/>
</dbReference>
<comment type="caution">
    <text evidence="1">The sequence shown here is derived from an EMBL/GenBank/DDBJ whole genome shotgun (WGS) entry which is preliminary data.</text>
</comment>
<name>A0A014L773_9BACT</name>
<dbReference type="RefSeq" id="WP_044284087.1">
    <property type="nucleotide sequence ID" value="NZ_JFAD01000013.1"/>
</dbReference>
<proteinExistence type="predicted"/>
<dbReference type="AlphaFoldDB" id="A0A014L773"/>